<accession>A0AA35T7M0</accession>
<dbReference type="InterPro" id="IPR015424">
    <property type="entry name" value="PyrdxlP-dep_Trfase"/>
</dbReference>
<dbReference type="EMBL" id="CASHTH010003283">
    <property type="protein sequence ID" value="CAI8042764.1"/>
    <property type="molecule type" value="Genomic_DNA"/>
</dbReference>
<dbReference type="InterPro" id="IPR042099">
    <property type="entry name" value="ANL_N_sf"/>
</dbReference>
<sequence>MGLKSVAVSTGSACDSESVKASHVLVAMAVPNELALTAVRFGLGRYNTAEEVDVVADEVLTACGLEKVEASKIAEAVNRILETQSPTACWYEISRYILTRHHPFALHQLLYETVYADFDRATYGPPPAWFPTDEDITKANITRLMMELNIKTYPEFHAWTVRNRDTFWQMMIGALGIKTVSTNAEPQQDATGIVTNLHKLNIVESCFNAPPDTIAVVTQQENNENLVTLTYHELECLTNRVAKRTCRNRYETRRRGGG</sequence>
<keyword evidence="2" id="KW-1185">Reference proteome</keyword>
<evidence type="ECO:0000313" key="1">
    <source>
        <dbReference type="EMBL" id="CAI8042764.1"/>
    </source>
</evidence>
<comment type="caution">
    <text evidence="1">The sequence shown here is derived from an EMBL/GenBank/DDBJ whole genome shotgun (WGS) entry which is preliminary data.</text>
</comment>
<proteinExistence type="predicted"/>
<dbReference type="InterPro" id="IPR015422">
    <property type="entry name" value="PyrdxlP-dep_Trfase_small"/>
</dbReference>
<dbReference type="AlphaFoldDB" id="A0AA35T7M0"/>
<dbReference type="PANTHER" id="PTHR44378">
    <property type="entry name" value="ACYL-ACTIVATING ENZYME 17, PEROXISOMAL-RELATED"/>
    <property type="match status" value="1"/>
</dbReference>
<dbReference type="SUPFAM" id="SSF53383">
    <property type="entry name" value="PLP-dependent transferases"/>
    <property type="match status" value="1"/>
</dbReference>
<name>A0AA35T7M0_GEOBA</name>
<gene>
    <name evidence="1" type="ORF">GBAR_LOCUS23710</name>
</gene>
<protein>
    <submittedName>
        <fullName evidence="1">Cysteine desulfurase, mitochondrial</fullName>
    </submittedName>
</protein>
<reference evidence="1" key="1">
    <citation type="submission" date="2023-03" db="EMBL/GenBank/DDBJ databases">
        <authorList>
            <person name="Steffen K."/>
            <person name="Cardenas P."/>
        </authorList>
    </citation>
    <scope>NUCLEOTIDE SEQUENCE</scope>
</reference>
<dbReference type="Gene3D" id="3.90.1150.10">
    <property type="entry name" value="Aspartate Aminotransferase, domain 1"/>
    <property type="match status" value="1"/>
</dbReference>
<organism evidence="1 2">
    <name type="scientific">Geodia barretti</name>
    <name type="common">Barrett's horny sponge</name>
    <dbReference type="NCBI Taxonomy" id="519541"/>
    <lineage>
        <taxon>Eukaryota</taxon>
        <taxon>Metazoa</taxon>
        <taxon>Porifera</taxon>
        <taxon>Demospongiae</taxon>
        <taxon>Heteroscleromorpha</taxon>
        <taxon>Tetractinellida</taxon>
        <taxon>Astrophorina</taxon>
        <taxon>Geodiidae</taxon>
        <taxon>Geodia</taxon>
    </lineage>
</organism>
<dbReference type="Gene3D" id="3.40.50.12780">
    <property type="entry name" value="N-terminal domain of ligase-like"/>
    <property type="match status" value="1"/>
</dbReference>
<dbReference type="PANTHER" id="PTHR44378:SF2">
    <property type="entry name" value="ACYL-ACTIVATING ENZYME 17, PEROXISOMAL-RELATED"/>
    <property type="match status" value="1"/>
</dbReference>
<dbReference type="Proteomes" id="UP001174909">
    <property type="component" value="Unassembled WGS sequence"/>
</dbReference>
<evidence type="ECO:0000313" key="2">
    <source>
        <dbReference type="Proteomes" id="UP001174909"/>
    </source>
</evidence>